<feature type="domain" description="Type II secretion system protein GspF" evidence="11">
    <location>
        <begin position="276"/>
        <end position="397"/>
    </location>
</feature>
<dbReference type="AlphaFoldDB" id="A0A1I3DJF1"/>
<dbReference type="InterPro" id="IPR003004">
    <property type="entry name" value="GspF/PilC"/>
</dbReference>
<dbReference type="PANTHER" id="PTHR30012">
    <property type="entry name" value="GENERAL SECRETION PATHWAY PROTEIN"/>
    <property type="match status" value="1"/>
</dbReference>
<keyword evidence="3 9" id="KW-0813">Transport</keyword>
<dbReference type="Gene3D" id="1.20.81.30">
    <property type="entry name" value="Type II secretion system (T2SS), domain F"/>
    <property type="match status" value="2"/>
</dbReference>
<gene>
    <name evidence="12" type="ORF">SAMN04487861_106130</name>
</gene>
<dbReference type="Proteomes" id="UP000183639">
    <property type="component" value="Unassembled WGS sequence"/>
</dbReference>
<dbReference type="InterPro" id="IPR018076">
    <property type="entry name" value="T2SS_GspF_dom"/>
</dbReference>
<feature type="transmembrane region" description="Helical" evidence="10">
    <location>
        <begin position="262"/>
        <end position="283"/>
    </location>
</feature>
<evidence type="ECO:0000256" key="1">
    <source>
        <dbReference type="ARBA" id="ARBA00004429"/>
    </source>
</evidence>
<dbReference type="InterPro" id="IPR001992">
    <property type="entry name" value="T2SS_GspF/T4SS_PilC_CS"/>
</dbReference>
<proteinExistence type="inferred from homology"/>
<keyword evidence="6 9" id="KW-0812">Transmembrane</keyword>
<evidence type="ECO:0000256" key="7">
    <source>
        <dbReference type="ARBA" id="ARBA00022989"/>
    </source>
</evidence>
<feature type="transmembrane region" description="Helical" evidence="10">
    <location>
        <begin position="171"/>
        <end position="194"/>
    </location>
</feature>
<keyword evidence="7 10" id="KW-1133">Transmembrane helix</keyword>
<dbReference type="RefSeq" id="WP_075442687.1">
    <property type="nucleotide sequence ID" value="NZ_FOQK01000006.1"/>
</dbReference>
<evidence type="ECO:0000256" key="8">
    <source>
        <dbReference type="ARBA" id="ARBA00023136"/>
    </source>
</evidence>
<evidence type="ECO:0000313" key="13">
    <source>
        <dbReference type="Proteomes" id="UP000183639"/>
    </source>
</evidence>
<feature type="transmembrane region" description="Helical" evidence="10">
    <location>
        <begin position="289"/>
        <end position="309"/>
    </location>
</feature>
<keyword evidence="5" id="KW-0997">Cell inner membrane</keyword>
<dbReference type="FunFam" id="1.20.81.30:FF:000001">
    <property type="entry name" value="Type II secretion system protein F"/>
    <property type="match status" value="1"/>
</dbReference>
<accession>A0A1I3DJF1</accession>
<dbReference type="EMBL" id="FOQK01000006">
    <property type="protein sequence ID" value="SFH86658.1"/>
    <property type="molecule type" value="Genomic_DNA"/>
</dbReference>
<name>A0A1I3DJF1_SELRU</name>
<feature type="transmembrane region" description="Helical" evidence="10">
    <location>
        <begin position="214"/>
        <end position="242"/>
    </location>
</feature>
<dbReference type="PRINTS" id="PR00812">
    <property type="entry name" value="BCTERIALGSPF"/>
</dbReference>
<comment type="subcellular location">
    <subcellularLocation>
        <location evidence="1">Cell inner membrane</location>
        <topology evidence="1">Multi-pass membrane protein</topology>
    </subcellularLocation>
    <subcellularLocation>
        <location evidence="9">Cell membrane</location>
        <topology evidence="9">Multi-pass membrane protein</topology>
    </subcellularLocation>
</comment>
<feature type="transmembrane region" description="Helical" evidence="10">
    <location>
        <begin position="378"/>
        <end position="399"/>
    </location>
</feature>
<evidence type="ECO:0000256" key="2">
    <source>
        <dbReference type="ARBA" id="ARBA00005745"/>
    </source>
</evidence>
<dbReference type="OrthoDB" id="9805682at2"/>
<feature type="domain" description="Type II secretion system protein GspF" evidence="11">
    <location>
        <begin position="73"/>
        <end position="195"/>
    </location>
</feature>
<dbReference type="PROSITE" id="PS00874">
    <property type="entry name" value="T2SP_F"/>
    <property type="match status" value="1"/>
</dbReference>
<evidence type="ECO:0000313" key="12">
    <source>
        <dbReference type="EMBL" id="SFH86658.1"/>
    </source>
</evidence>
<dbReference type="GO" id="GO:0005886">
    <property type="term" value="C:plasma membrane"/>
    <property type="evidence" value="ECO:0007669"/>
    <property type="project" value="UniProtKB-SubCell"/>
</dbReference>
<protein>
    <submittedName>
        <fullName evidence="12">Type II secretion system protein F (GspF)</fullName>
    </submittedName>
</protein>
<evidence type="ECO:0000256" key="10">
    <source>
        <dbReference type="SAM" id="Phobius"/>
    </source>
</evidence>
<dbReference type="Pfam" id="PF00482">
    <property type="entry name" value="T2SSF"/>
    <property type="match status" value="2"/>
</dbReference>
<evidence type="ECO:0000256" key="5">
    <source>
        <dbReference type="ARBA" id="ARBA00022519"/>
    </source>
</evidence>
<sequence>MTAYAYEARNRKGELFTGRVSAESRREAARQIRAKGLWVASLEELGHGRHFPALARIKAMAAPQPSRLLVVLFCRQLAVMLSAGMPVHEALKALRTGKDSSYQQLLDKLLAAVMQGKSLHEAMQGVPKVFSARIVSLVKAGEVAGTLDVMFLRLADFLEKSYAAQAKLKSVLLYPLILGVTTLVAFAFMTVFVLPTFSAMLTSLHTELPLPTRLLLAVSALVLAHGPELFLVSVAVLVLAAYAWQQEGVRRRLDRWCLRLPLYGRLVCFAEWLMLLGTLAVLLENGIRLPAALALLPEVTANCYLRLVLQEARQAVERGLPLHASLCACPGFPAVLGEMVLAGEKSGELEVMLAKAAEFCRVVVQNESRRLQALAEPAAIFLVGGLVFFFVLSIILPLLGMMDALT</sequence>
<evidence type="ECO:0000256" key="6">
    <source>
        <dbReference type="ARBA" id="ARBA00022692"/>
    </source>
</evidence>
<keyword evidence="8 10" id="KW-0472">Membrane</keyword>
<comment type="similarity">
    <text evidence="2 9">Belongs to the GSP F family.</text>
</comment>
<dbReference type="GO" id="GO:0009306">
    <property type="term" value="P:protein secretion"/>
    <property type="evidence" value="ECO:0007669"/>
    <property type="project" value="InterPro"/>
</dbReference>
<evidence type="ECO:0000259" key="11">
    <source>
        <dbReference type="Pfam" id="PF00482"/>
    </source>
</evidence>
<keyword evidence="4" id="KW-1003">Cell membrane</keyword>
<evidence type="ECO:0000256" key="9">
    <source>
        <dbReference type="RuleBase" id="RU003923"/>
    </source>
</evidence>
<dbReference type="InterPro" id="IPR042094">
    <property type="entry name" value="T2SS_GspF_sf"/>
</dbReference>
<organism evidence="12 13">
    <name type="scientific">Selenomonas ruminantium</name>
    <dbReference type="NCBI Taxonomy" id="971"/>
    <lineage>
        <taxon>Bacteria</taxon>
        <taxon>Bacillati</taxon>
        <taxon>Bacillota</taxon>
        <taxon>Negativicutes</taxon>
        <taxon>Selenomonadales</taxon>
        <taxon>Selenomonadaceae</taxon>
        <taxon>Selenomonas</taxon>
    </lineage>
</organism>
<dbReference type="PANTHER" id="PTHR30012:SF0">
    <property type="entry name" value="TYPE II SECRETION SYSTEM PROTEIN F-RELATED"/>
    <property type="match status" value="1"/>
</dbReference>
<reference evidence="12 13" key="1">
    <citation type="submission" date="2016-10" db="EMBL/GenBank/DDBJ databases">
        <authorList>
            <person name="de Groot N.N."/>
        </authorList>
    </citation>
    <scope>NUCLEOTIDE SEQUENCE [LARGE SCALE GENOMIC DNA]</scope>
    <source>
        <strain evidence="12 13">Z108</strain>
    </source>
</reference>
<evidence type="ECO:0000256" key="4">
    <source>
        <dbReference type="ARBA" id="ARBA00022475"/>
    </source>
</evidence>
<evidence type="ECO:0000256" key="3">
    <source>
        <dbReference type="ARBA" id="ARBA00022448"/>
    </source>
</evidence>